<sequence length="243" mass="27279">MVIRLDGFHTPMSFLCCIGHIMQNSGLQELIETVYAPNIVTHILSGKEVPWLSKDILLSIASLLKVFFSTGLSAAIFTSESMAHGCSAEMTHELQSSLGSNRTAHLWLLYMDMVAILKRFIKAVRTGNWELHLMTMKEVLPFVAVAVIEQVLMRRVKFAGGLTRGRGMAEIQRIQWLLSMPACSDVNTAIHKFTGPRYETSDLIKDVHGSRTKNSFLRKIKAKELLEKGMLISTRQRALAKTF</sequence>
<reference evidence="1" key="1">
    <citation type="submission" date="2022-11" db="EMBL/GenBank/DDBJ databases">
        <title>Centuries of genome instability and evolution in soft-shell clam transmissible cancer (bioRxiv).</title>
        <authorList>
            <person name="Hart S.F.M."/>
            <person name="Yonemitsu M.A."/>
            <person name="Giersch R.M."/>
            <person name="Beal B.F."/>
            <person name="Arriagada G."/>
            <person name="Davis B.W."/>
            <person name="Ostrander E.A."/>
            <person name="Goff S.P."/>
            <person name="Metzger M.J."/>
        </authorList>
    </citation>
    <scope>NUCLEOTIDE SEQUENCE</scope>
    <source>
        <strain evidence="1">MELC-2E11</strain>
        <tissue evidence="1">Siphon/mantle</tissue>
    </source>
</reference>
<proteinExistence type="predicted"/>
<evidence type="ECO:0000313" key="1">
    <source>
        <dbReference type="EMBL" id="WAR15257.1"/>
    </source>
</evidence>
<accession>A0ABY7F0Z7</accession>
<gene>
    <name evidence="1" type="ORF">MAR_005362</name>
</gene>
<dbReference type="Proteomes" id="UP001164746">
    <property type="component" value="Chromosome 9"/>
</dbReference>
<organism evidence="1 2">
    <name type="scientific">Mya arenaria</name>
    <name type="common">Soft-shell clam</name>
    <dbReference type="NCBI Taxonomy" id="6604"/>
    <lineage>
        <taxon>Eukaryota</taxon>
        <taxon>Metazoa</taxon>
        <taxon>Spiralia</taxon>
        <taxon>Lophotrochozoa</taxon>
        <taxon>Mollusca</taxon>
        <taxon>Bivalvia</taxon>
        <taxon>Autobranchia</taxon>
        <taxon>Heteroconchia</taxon>
        <taxon>Euheterodonta</taxon>
        <taxon>Imparidentia</taxon>
        <taxon>Neoheterodontei</taxon>
        <taxon>Myida</taxon>
        <taxon>Myoidea</taxon>
        <taxon>Myidae</taxon>
        <taxon>Mya</taxon>
    </lineage>
</organism>
<evidence type="ECO:0000313" key="2">
    <source>
        <dbReference type="Proteomes" id="UP001164746"/>
    </source>
</evidence>
<keyword evidence="2" id="KW-1185">Reference proteome</keyword>
<dbReference type="PANTHER" id="PTHR47018:SF3">
    <property type="entry name" value="MYCBP-ASSOCIATED PROTEIN"/>
    <property type="match status" value="1"/>
</dbReference>
<name>A0ABY7F0Z7_MYAAR</name>
<dbReference type="PANTHER" id="PTHR47018">
    <property type="entry name" value="CXC DOMAIN-CONTAINING PROTEIN-RELATED"/>
    <property type="match status" value="1"/>
</dbReference>
<dbReference type="EMBL" id="CP111020">
    <property type="protein sequence ID" value="WAR15257.1"/>
    <property type="molecule type" value="Genomic_DNA"/>
</dbReference>
<protein>
    <submittedName>
        <fullName evidence="1">Uncharacterized protein</fullName>
    </submittedName>
</protein>